<keyword evidence="2" id="KW-1185">Reference proteome</keyword>
<dbReference type="Proteomes" id="UP000287872">
    <property type="component" value="Unassembled WGS sequence"/>
</dbReference>
<sequence>MKLDYIKRSCKTNRQAILDKALIEELEYLRKKCFPHQKKSFLWEDFEIREKVFDKEDKTDTLGLYVWDEGNLKHIIYITKIYIWGSQKLHQSWQRKIYYNKIKMVIRHELIHCFVKEQWEYKCKRFITDKNVDASPIFLAVLQFVDGYTGHDCYKGYMKTELYKRIQNNEFKTYKKLHDYLADYLWEFTEAIEKIKKISNQDRFIKQEDKNYFTITNEFKFAPRKNGLDKFMEVNYIDVYTKDKETRKQIMINRTWNIGCNIEPKDLIKLYNKKQDCQAQYYNNIKNLIIMPVCANVEDMNAKDIRTISIKNDKNF</sequence>
<name>A0A401UT39_9CLOT</name>
<proteinExistence type="predicted"/>
<evidence type="ECO:0000313" key="1">
    <source>
        <dbReference type="EMBL" id="GCD12720.1"/>
    </source>
</evidence>
<dbReference type="EMBL" id="BHYK01000039">
    <property type="protein sequence ID" value="GCD12720.1"/>
    <property type="molecule type" value="Genomic_DNA"/>
</dbReference>
<dbReference type="AlphaFoldDB" id="A0A401UT39"/>
<gene>
    <name evidence="1" type="ORF">Ctaglu_43430</name>
</gene>
<evidence type="ECO:0000313" key="2">
    <source>
        <dbReference type="Proteomes" id="UP000287872"/>
    </source>
</evidence>
<dbReference type="RefSeq" id="WP_125005634.1">
    <property type="nucleotide sequence ID" value="NZ_BHYK01000039.1"/>
</dbReference>
<comment type="caution">
    <text evidence="1">The sequence shown here is derived from an EMBL/GenBank/DDBJ whole genome shotgun (WGS) entry which is preliminary data.</text>
</comment>
<reference evidence="1 2" key="1">
    <citation type="submission" date="2018-11" db="EMBL/GenBank/DDBJ databases">
        <title>Genome sequencing and assembly of Clostridium tagluense strain A121.</title>
        <authorList>
            <person name="Murakami T."/>
            <person name="Segawa T."/>
            <person name="Shcherbakova V.A."/>
            <person name="Mori H."/>
            <person name="Yoshimura Y."/>
        </authorList>
    </citation>
    <scope>NUCLEOTIDE SEQUENCE [LARGE SCALE GENOMIC DNA]</scope>
    <source>
        <strain evidence="1 2">A121</strain>
    </source>
</reference>
<accession>A0A401UT39</accession>
<organism evidence="1 2">
    <name type="scientific">Clostridium tagluense</name>
    <dbReference type="NCBI Taxonomy" id="360422"/>
    <lineage>
        <taxon>Bacteria</taxon>
        <taxon>Bacillati</taxon>
        <taxon>Bacillota</taxon>
        <taxon>Clostridia</taxon>
        <taxon>Eubacteriales</taxon>
        <taxon>Clostridiaceae</taxon>
        <taxon>Clostridium</taxon>
    </lineage>
</organism>
<protein>
    <submittedName>
        <fullName evidence="1">Uncharacterized protein</fullName>
    </submittedName>
</protein>
<dbReference type="OrthoDB" id="1937418at2"/>